<dbReference type="InterPro" id="IPR012347">
    <property type="entry name" value="Ferritin-like"/>
</dbReference>
<dbReference type="Gene3D" id="1.20.1260.10">
    <property type="match status" value="1"/>
</dbReference>
<dbReference type="PATRIC" id="fig|1353533.3.peg.2162"/>
<dbReference type="PANTHER" id="PTHR34400:SF4">
    <property type="entry name" value="MEMBRANE PROTEIN"/>
    <property type="match status" value="1"/>
</dbReference>
<evidence type="ECO:0000259" key="1">
    <source>
        <dbReference type="Pfam" id="PF12902"/>
    </source>
</evidence>
<name>V4JEA0_PSEL2</name>
<dbReference type="PANTHER" id="PTHR34400">
    <property type="match status" value="1"/>
</dbReference>
<accession>V4JEA0</accession>
<gene>
    <name evidence="2" type="ORF">PL2TA16_03205</name>
</gene>
<sequence length="335" mass="38213">MIKLVNASPLLKAKKLIKPKKVARDDLWTLDALHEHLKWAVDVELYTIPFYMAAMYSIKDQSTEAGRLIKSIVNQEMLHMQSAANIANAYGTELQICAPMYGGEIPHLDFDLDTPNPKDIYYPYSTAIGAFDIQRLNTMCIIEYPDWSAPDSTQVSDEYGSIGELYSAIANGCYHLRECIQGNHKQINHFERFYPDTQLTITESREQGLPQVNNLINLIVDQGEGVAKDAQYVPPEYQNRVDDVQPTWDHYEKFTYMLKQPLPETFAIEPYGERQKKLQEIQLSHFNEFLLIMNETFTTGNTPKDFATVMYKNGAAISACWQNGVLPVFSMSNES</sequence>
<dbReference type="Pfam" id="PF12902">
    <property type="entry name" value="Ferritin-like"/>
    <property type="match status" value="1"/>
</dbReference>
<feature type="domain" description="Iminophenyl-pyruvate dimer synthase" evidence="1">
    <location>
        <begin position="37"/>
        <end position="257"/>
    </location>
</feature>
<reference evidence="2 3" key="1">
    <citation type="submission" date="2013-07" db="EMBL/GenBank/DDBJ databases">
        <title>Draft genome sequence of Pseudoalteromonas luteoviolacea 2ta16.</title>
        <authorList>
            <person name="Allen E.E."/>
            <person name="Azam F."/>
            <person name="Podell S."/>
        </authorList>
    </citation>
    <scope>NUCLEOTIDE SEQUENCE [LARGE SCALE GENOMIC DNA]</scope>
    <source>
        <strain evidence="2 3">2ta16</strain>
    </source>
</reference>
<organism evidence="2 3">
    <name type="scientific">Pseudoalteromonas luteoviolacea (strain 2ta16)</name>
    <dbReference type="NCBI Taxonomy" id="1353533"/>
    <lineage>
        <taxon>Bacteria</taxon>
        <taxon>Pseudomonadati</taxon>
        <taxon>Pseudomonadota</taxon>
        <taxon>Gammaproteobacteria</taxon>
        <taxon>Alteromonadales</taxon>
        <taxon>Pseudoalteromonadaceae</taxon>
        <taxon>Pseudoalteromonas</taxon>
    </lineage>
</organism>
<comment type="caution">
    <text evidence="2">The sequence shown here is derived from an EMBL/GenBank/DDBJ whole genome shotgun (WGS) entry which is preliminary data.</text>
</comment>
<proteinExistence type="predicted"/>
<evidence type="ECO:0000313" key="3">
    <source>
        <dbReference type="Proteomes" id="UP000017820"/>
    </source>
</evidence>
<evidence type="ECO:0000313" key="2">
    <source>
        <dbReference type="EMBL" id="ESP93352.1"/>
    </source>
</evidence>
<dbReference type="InterPro" id="IPR026820">
    <property type="entry name" value="VioB/RebD_dom"/>
</dbReference>
<protein>
    <recommendedName>
        <fullName evidence="1">Iminophenyl-pyruvate dimer synthase domain-containing protein</fullName>
    </recommendedName>
</protein>
<dbReference type="Proteomes" id="UP000017820">
    <property type="component" value="Unassembled WGS sequence"/>
</dbReference>
<dbReference type="AlphaFoldDB" id="V4JEA0"/>
<dbReference type="RefSeq" id="WP_023399083.1">
    <property type="nucleotide sequence ID" value="NZ_AUSV01000036.1"/>
</dbReference>
<dbReference type="GeneID" id="29922492"/>
<dbReference type="EMBL" id="AUSV01000036">
    <property type="protein sequence ID" value="ESP93352.1"/>
    <property type="molecule type" value="Genomic_DNA"/>
</dbReference>
<dbReference type="Gene3D" id="6.10.140.1530">
    <property type="match status" value="1"/>
</dbReference>